<name>A0A1I4TX19_9BACT</name>
<dbReference type="RefSeq" id="WP_093394796.1">
    <property type="nucleotide sequence ID" value="NZ_FOUU01000004.1"/>
</dbReference>
<dbReference type="STRING" id="39841.SAMN05660836_01575"/>
<evidence type="ECO:0000313" key="2">
    <source>
        <dbReference type="Proteomes" id="UP000199611"/>
    </source>
</evidence>
<accession>A0A1I4TX19</accession>
<gene>
    <name evidence="1" type="ORF">SAMN05660836_01575</name>
</gene>
<dbReference type="EMBL" id="FOUU01000004">
    <property type="protein sequence ID" value="SFM81338.1"/>
    <property type="molecule type" value="Genomic_DNA"/>
</dbReference>
<sequence length="132" mass="15529">MADLKKDMHERLLRCAENIPSYFRRSDTIRRTLQCELYFFMREAGYGAVADYYPPRISDRPVDLIVYDPSDPKKILWALCIDELITLHAVRSLTSFDAENRIIFTTHPLEKKVNESTFFLKPGVEHVHLRIK</sequence>
<evidence type="ECO:0000313" key="1">
    <source>
        <dbReference type="EMBL" id="SFM81338.1"/>
    </source>
</evidence>
<reference evidence="1 2" key="1">
    <citation type="submission" date="2016-10" db="EMBL/GenBank/DDBJ databases">
        <authorList>
            <person name="de Groot N.N."/>
        </authorList>
    </citation>
    <scope>NUCLEOTIDE SEQUENCE [LARGE SCALE GENOMIC DNA]</scope>
    <source>
        <strain evidence="1 2">DSM 9990</strain>
    </source>
</reference>
<dbReference type="OrthoDB" id="5513332at2"/>
<dbReference type="Proteomes" id="UP000199611">
    <property type="component" value="Unassembled WGS sequence"/>
</dbReference>
<keyword evidence="2" id="KW-1185">Reference proteome</keyword>
<dbReference type="AlphaFoldDB" id="A0A1I4TX19"/>
<proteinExistence type="predicted"/>
<protein>
    <submittedName>
        <fullName evidence="1">Uncharacterized protein</fullName>
    </submittedName>
</protein>
<organism evidence="1 2">
    <name type="scientific">Thermodesulforhabdus norvegica</name>
    <dbReference type="NCBI Taxonomy" id="39841"/>
    <lineage>
        <taxon>Bacteria</taxon>
        <taxon>Pseudomonadati</taxon>
        <taxon>Thermodesulfobacteriota</taxon>
        <taxon>Syntrophobacteria</taxon>
        <taxon>Syntrophobacterales</taxon>
        <taxon>Thermodesulforhabdaceae</taxon>
        <taxon>Thermodesulforhabdus</taxon>
    </lineage>
</organism>